<keyword evidence="2" id="KW-1185">Reference proteome</keyword>
<dbReference type="VEuPathDB" id="FungiDB:PCH_Pc22g08900"/>
<sequence>MAELWIPILDDITAISTSLTVLRTHTPYSYYTLFSVDNINAVAIATIVRPQAKKSPDPCGDGRSCAYFSFRMVYSFSAYVVSLILLVLESDDVRSTEYRGLFISSPPGFQDSSARENTICPAQLWSVQYGRICNFAQVYVENNVIVRPEWDTSSLSSLFSGRLLSYNHYKGPEQGGDQGMDAAHANQTPGIDDKARALMLPSSHRSQRAGEFASLLRRLGIGRNVSLRDLSSSGSKGGDITARTIPSLVGIQRVWVFNDFEDAKLIVYPTLIVNAPIGPLQEHRLRADSFRRRRTGCTSLNESAKGLKDRVKIIRALYLCLSLTSSHTHSLVTSNQPASSIRLQGKINHGTKLSYNIVPFPPETLRGSRTENMEAAFPGRHGAISAAVVGYSIRSTGVASP</sequence>
<evidence type="ECO:0000313" key="2">
    <source>
        <dbReference type="Proteomes" id="UP000000724"/>
    </source>
</evidence>
<organism evidence="1 2">
    <name type="scientific">Penicillium rubens (strain ATCC 28089 / DSM 1075 / NRRL 1951 / Wisconsin 54-1255)</name>
    <name type="common">Penicillium chrysogenum</name>
    <dbReference type="NCBI Taxonomy" id="500485"/>
    <lineage>
        <taxon>Eukaryota</taxon>
        <taxon>Fungi</taxon>
        <taxon>Dikarya</taxon>
        <taxon>Ascomycota</taxon>
        <taxon>Pezizomycotina</taxon>
        <taxon>Eurotiomycetes</taxon>
        <taxon>Eurotiomycetidae</taxon>
        <taxon>Eurotiales</taxon>
        <taxon>Aspergillaceae</taxon>
        <taxon>Penicillium</taxon>
        <taxon>Penicillium chrysogenum species complex</taxon>
    </lineage>
</organism>
<proteinExistence type="predicted"/>
<dbReference type="HOGENOM" id="CLU_687162_0_0_1"/>
<protein>
    <submittedName>
        <fullName evidence="1">Uncharacterized protein</fullName>
    </submittedName>
</protein>
<evidence type="ECO:0000313" key="1">
    <source>
        <dbReference type="EMBL" id="CAP98178.1"/>
    </source>
</evidence>
<reference evidence="1 2" key="1">
    <citation type="journal article" date="2008" name="Nat. Biotechnol.">
        <title>Genome sequencing and analysis of the filamentous fungus Penicillium chrysogenum.</title>
        <authorList>
            <person name="van den Berg M.A."/>
            <person name="Albang R."/>
            <person name="Albermann K."/>
            <person name="Badger J.H."/>
            <person name="Daran J.-M."/>
            <person name="Driessen A.J.M."/>
            <person name="Garcia-Estrada C."/>
            <person name="Fedorova N.D."/>
            <person name="Harris D.M."/>
            <person name="Heijne W.H.M."/>
            <person name="Joardar V.S."/>
            <person name="Kiel J.A.K.W."/>
            <person name="Kovalchuk A."/>
            <person name="Martin J.F."/>
            <person name="Nierman W.C."/>
            <person name="Nijland J.G."/>
            <person name="Pronk J.T."/>
            <person name="Roubos J.A."/>
            <person name="van der Klei I.J."/>
            <person name="van Peij N.N.M.E."/>
            <person name="Veenhuis M."/>
            <person name="von Doehren H."/>
            <person name="Wagner C."/>
            <person name="Wortman J.R."/>
            <person name="Bovenberg R.A.L."/>
        </authorList>
    </citation>
    <scope>NUCLEOTIDE SEQUENCE [LARGE SCALE GENOMIC DNA]</scope>
    <source>
        <strain evidence="2">ATCC 28089 / DSM 1075 / NRRL 1951 / Wisconsin 54-1255</strain>
    </source>
</reference>
<gene>
    <name evidence="1" type="ORF">Pc22g08900</name>
    <name evidence="1" type="ORF">PCH_Pc22g08900</name>
</gene>
<dbReference type="AlphaFoldDB" id="B6HT49"/>
<accession>B6HT49</accession>
<name>B6HT49_PENRW</name>
<dbReference type="Proteomes" id="UP000000724">
    <property type="component" value="Contig Pc00c22"/>
</dbReference>
<dbReference type="EMBL" id="AM920437">
    <property type="protein sequence ID" value="CAP98178.1"/>
    <property type="molecule type" value="Genomic_DNA"/>
</dbReference>